<dbReference type="eggNOG" id="KOG2492">
    <property type="taxonomic scope" value="Eukaryota"/>
</dbReference>
<dbReference type="GO" id="GO:0035600">
    <property type="term" value="P:tRNA methylthiolation"/>
    <property type="evidence" value="ECO:0007669"/>
    <property type="project" value="TreeGrafter"/>
</dbReference>
<feature type="domain" description="Radical SAM core" evidence="10">
    <location>
        <begin position="149"/>
        <end position="381"/>
    </location>
</feature>
<organism evidence="11 12">
    <name type="scientific">Phaeodactylum tricornutum (strain CCAP 1055/1)</name>
    <dbReference type="NCBI Taxonomy" id="556484"/>
    <lineage>
        <taxon>Eukaryota</taxon>
        <taxon>Sar</taxon>
        <taxon>Stramenopiles</taxon>
        <taxon>Ochrophyta</taxon>
        <taxon>Bacillariophyta</taxon>
        <taxon>Bacillariophyceae</taxon>
        <taxon>Bacillariophycidae</taxon>
        <taxon>Naviculales</taxon>
        <taxon>Phaeodactylaceae</taxon>
        <taxon>Phaeodactylum</taxon>
    </lineage>
</organism>
<evidence type="ECO:0000256" key="6">
    <source>
        <dbReference type="ARBA" id="ARBA00023004"/>
    </source>
</evidence>
<comment type="similarity">
    <text evidence="2">Belongs to the methylthiotransferase family. MiaB subfamily.</text>
</comment>
<dbReference type="InterPro" id="IPR007197">
    <property type="entry name" value="rSAM"/>
</dbReference>
<dbReference type="PROSITE" id="PS50926">
    <property type="entry name" value="TRAM"/>
    <property type="match status" value="1"/>
</dbReference>
<dbReference type="InterPro" id="IPR013848">
    <property type="entry name" value="Methylthiotransferase_N"/>
</dbReference>
<protein>
    <submittedName>
        <fullName evidence="11">Uncharacterized protein</fullName>
    </submittedName>
</protein>
<dbReference type="HAMAP" id="MF_01864">
    <property type="entry name" value="tRNA_metthiotr_MiaB"/>
    <property type="match status" value="1"/>
</dbReference>
<dbReference type="SFLD" id="SFLDF00273">
    <property type="entry name" value="(dimethylallyl)adenosine_tRNA"/>
    <property type="match status" value="1"/>
</dbReference>
<keyword evidence="4" id="KW-0949">S-adenosyl-L-methionine</keyword>
<keyword evidence="5" id="KW-0479">Metal-binding</keyword>
<dbReference type="Pfam" id="PF00919">
    <property type="entry name" value="UPF0004"/>
    <property type="match status" value="1"/>
</dbReference>
<dbReference type="GO" id="GO:0051539">
    <property type="term" value="F:4 iron, 4 sulfur cluster binding"/>
    <property type="evidence" value="ECO:0007669"/>
    <property type="project" value="UniProtKB-KW"/>
</dbReference>
<evidence type="ECO:0000256" key="5">
    <source>
        <dbReference type="ARBA" id="ARBA00022723"/>
    </source>
</evidence>
<dbReference type="InterPro" id="IPR005839">
    <property type="entry name" value="Methylthiotransferase"/>
</dbReference>
<evidence type="ECO:0000256" key="2">
    <source>
        <dbReference type="ARBA" id="ARBA00009815"/>
    </source>
</evidence>
<evidence type="ECO:0000313" key="12">
    <source>
        <dbReference type="Proteomes" id="UP000000759"/>
    </source>
</evidence>
<proteinExistence type="inferred from homology"/>
<dbReference type="HOGENOM" id="CLU_382865_0_0_1"/>
<dbReference type="InterPro" id="IPR006463">
    <property type="entry name" value="MiaB_methiolase"/>
</dbReference>
<dbReference type="SFLD" id="SFLDG01082">
    <property type="entry name" value="B12-binding_domain_containing"/>
    <property type="match status" value="1"/>
</dbReference>
<dbReference type="CDD" id="cd01335">
    <property type="entry name" value="Radical_SAM"/>
    <property type="match status" value="1"/>
</dbReference>
<dbReference type="OrthoDB" id="190098at2759"/>
<accession>B7G524</accession>
<feature type="domain" description="MTTase N-terminal" evidence="9">
    <location>
        <begin position="2"/>
        <end position="120"/>
    </location>
</feature>
<dbReference type="Pfam" id="PF04055">
    <property type="entry name" value="Radical_SAM"/>
    <property type="match status" value="1"/>
</dbReference>
<dbReference type="PANTHER" id="PTHR43020">
    <property type="entry name" value="CDK5 REGULATORY SUBUNIT-ASSOCIATED PROTEIN 1"/>
    <property type="match status" value="1"/>
</dbReference>
<dbReference type="SFLD" id="SFLDG01061">
    <property type="entry name" value="methylthiotransferase"/>
    <property type="match status" value="1"/>
</dbReference>
<feature type="domain" description="TRAM" evidence="8">
    <location>
        <begin position="384"/>
        <end position="448"/>
    </location>
</feature>
<evidence type="ECO:0000256" key="4">
    <source>
        <dbReference type="ARBA" id="ARBA00022691"/>
    </source>
</evidence>
<dbReference type="PROSITE" id="PS01278">
    <property type="entry name" value="MTTASE_RADICAL"/>
    <property type="match status" value="1"/>
</dbReference>
<evidence type="ECO:0000259" key="8">
    <source>
        <dbReference type="PROSITE" id="PS50926"/>
    </source>
</evidence>
<dbReference type="SUPFAM" id="SSF102114">
    <property type="entry name" value="Radical SAM enzymes"/>
    <property type="match status" value="1"/>
</dbReference>
<dbReference type="AlphaFoldDB" id="B7G524"/>
<dbReference type="STRING" id="556484.B7G524"/>
<dbReference type="Proteomes" id="UP000000759">
    <property type="component" value="Chromosome 15"/>
</dbReference>
<gene>
    <name evidence="11" type="ORF">PHATRDRAFT_14552</name>
</gene>
<dbReference type="GO" id="GO:0046872">
    <property type="term" value="F:metal ion binding"/>
    <property type="evidence" value="ECO:0007669"/>
    <property type="project" value="UniProtKB-KW"/>
</dbReference>
<dbReference type="InterPro" id="IPR038135">
    <property type="entry name" value="Methylthiotransferase_N_sf"/>
</dbReference>
<dbReference type="PaxDb" id="2850-Phatr14552"/>
<dbReference type="NCBIfam" id="TIGR00089">
    <property type="entry name" value="MiaB/RimO family radical SAM methylthiotransferase"/>
    <property type="match status" value="1"/>
</dbReference>
<dbReference type="FunFam" id="3.80.30.20:FF:000001">
    <property type="entry name" value="tRNA-2-methylthio-N(6)-dimethylallyladenosine synthase 2"/>
    <property type="match status" value="1"/>
</dbReference>
<sequence>MQTYHIQTSGCQMNVADSERLAGVLRNELNMRVADQSQDADLVLFNTCSIRDHAEQKLYDALGPYAAQKRKGQKQMALIVTGCVAQQEGEALLRRVPEIDVVLGPQYVPFLKNVLESVSLGQQIVATAPMLLQEDVSGSSADWNHKPVRGHDVRAWVNIIHGCNEHCTYCVVPGTRGMEQSRTMEAILQEIIDLGRRGYKEVTLLGQNIDAYGRDMVPKRTFADLLTFLNFRIPQDDMRIRYVTSHPRYFSDRVIDAVANLDKVCECFHMPFQAGDDEVLRRMRRGYTYDSYMRIIRKIRDKAPDAAICGDVIVGFPGETDEGFEKTLQLMEEVHFDNLNTFAYSPRPNTEAATWDDQVPDSVKAERLQRVQTLAAEHGLERSMRYVGRVVPVLVEDGNPRNPAQVMGRTRQGRQVYFDGDLAALRGEIVDVHITEARTWSLMGEQDVSEPKL</sequence>
<evidence type="ECO:0000313" key="11">
    <source>
        <dbReference type="EMBL" id="EEC46072.1"/>
    </source>
</evidence>
<dbReference type="InParanoid" id="B7G524"/>
<keyword evidence="7" id="KW-0411">Iron-sulfur</keyword>
<reference evidence="12" key="2">
    <citation type="submission" date="2008-08" db="EMBL/GenBank/DDBJ databases">
        <authorList>
            <consortium name="Diatom Consortium"/>
            <person name="Grigoriev I."/>
            <person name="Grimwood J."/>
            <person name="Kuo A."/>
            <person name="Otillar R.P."/>
            <person name="Salamov A."/>
            <person name="Detter J.C."/>
            <person name="Lindquist E."/>
            <person name="Shapiro H."/>
            <person name="Lucas S."/>
            <person name="Glavina del Rio T."/>
            <person name="Pitluck S."/>
            <person name="Rokhsar D."/>
            <person name="Bowler C."/>
        </authorList>
    </citation>
    <scope>GENOME REANNOTATION</scope>
    <source>
        <strain evidence="12">CCAP 1055/1</strain>
    </source>
</reference>
<dbReference type="Gene3D" id="3.40.50.12160">
    <property type="entry name" value="Methylthiotransferase, N-terminal domain"/>
    <property type="match status" value="1"/>
</dbReference>
<dbReference type="PROSITE" id="PS51918">
    <property type="entry name" value="RADICAL_SAM"/>
    <property type="match status" value="1"/>
</dbReference>
<evidence type="ECO:0000256" key="7">
    <source>
        <dbReference type="ARBA" id="ARBA00023014"/>
    </source>
</evidence>
<dbReference type="SFLD" id="SFLDS00029">
    <property type="entry name" value="Radical_SAM"/>
    <property type="match status" value="1"/>
</dbReference>
<dbReference type="NCBIfam" id="TIGR01574">
    <property type="entry name" value="miaB-methiolase"/>
    <property type="match status" value="1"/>
</dbReference>
<comment type="cofactor">
    <cofactor evidence="1">
        <name>[4Fe-4S] cluster</name>
        <dbReference type="ChEBI" id="CHEBI:49883"/>
    </cofactor>
</comment>
<dbReference type="InterPro" id="IPR020612">
    <property type="entry name" value="Methylthiotransferase_CS"/>
</dbReference>
<dbReference type="InterPro" id="IPR006638">
    <property type="entry name" value="Elp3/MiaA/NifB-like_rSAM"/>
</dbReference>
<dbReference type="InterPro" id="IPR058240">
    <property type="entry name" value="rSAM_sf"/>
</dbReference>
<keyword evidence="6" id="KW-0408">Iron</keyword>
<keyword evidence="12" id="KW-1185">Reference proteome</keyword>
<evidence type="ECO:0000256" key="1">
    <source>
        <dbReference type="ARBA" id="ARBA00001966"/>
    </source>
</evidence>
<evidence type="ECO:0000259" key="9">
    <source>
        <dbReference type="PROSITE" id="PS51449"/>
    </source>
</evidence>
<dbReference type="PROSITE" id="PS51449">
    <property type="entry name" value="MTTASE_N"/>
    <property type="match status" value="1"/>
</dbReference>
<dbReference type="InterPro" id="IPR023404">
    <property type="entry name" value="rSAM_horseshoe"/>
</dbReference>
<dbReference type="EMBL" id="CM000617">
    <property type="protein sequence ID" value="EEC46072.1"/>
    <property type="molecule type" value="Genomic_DNA"/>
</dbReference>
<dbReference type="FunFam" id="3.40.50.12160:FF:000003">
    <property type="entry name" value="CDK5 regulatory subunit-associated protein 1"/>
    <property type="match status" value="1"/>
</dbReference>
<dbReference type="SMART" id="SM00729">
    <property type="entry name" value="Elp3"/>
    <property type="match status" value="1"/>
</dbReference>
<dbReference type="GO" id="GO:0035596">
    <property type="term" value="F:methylthiotransferase activity"/>
    <property type="evidence" value="ECO:0007669"/>
    <property type="project" value="InterPro"/>
</dbReference>
<dbReference type="RefSeq" id="XP_002182171.1">
    <property type="nucleotide sequence ID" value="XM_002182135.1"/>
</dbReference>
<dbReference type="Gene3D" id="3.80.30.20">
    <property type="entry name" value="tm_1862 like domain"/>
    <property type="match status" value="1"/>
</dbReference>
<dbReference type="InterPro" id="IPR002792">
    <property type="entry name" value="TRAM_dom"/>
</dbReference>
<evidence type="ECO:0000256" key="3">
    <source>
        <dbReference type="ARBA" id="ARBA00022485"/>
    </source>
</evidence>
<name>B7G524_PHATC</name>
<dbReference type="KEGG" id="pti:PHATRDRAFT_14552"/>
<evidence type="ECO:0000259" key="10">
    <source>
        <dbReference type="PROSITE" id="PS51918"/>
    </source>
</evidence>
<dbReference type="Pfam" id="PF01938">
    <property type="entry name" value="TRAM"/>
    <property type="match status" value="1"/>
</dbReference>
<dbReference type="GeneID" id="7203067"/>
<reference evidence="11 12" key="1">
    <citation type="journal article" date="2008" name="Nature">
        <title>The Phaeodactylum genome reveals the evolutionary history of diatom genomes.</title>
        <authorList>
            <person name="Bowler C."/>
            <person name="Allen A.E."/>
            <person name="Badger J.H."/>
            <person name="Grimwood J."/>
            <person name="Jabbari K."/>
            <person name="Kuo A."/>
            <person name="Maheswari U."/>
            <person name="Martens C."/>
            <person name="Maumus F."/>
            <person name="Otillar R.P."/>
            <person name="Rayko E."/>
            <person name="Salamov A."/>
            <person name="Vandepoele K."/>
            <person name="Beszteri B."/>
            <person name="Gruber A."/>
            <person name="Heijde M."/>
            <person name="Katinka M."/>
            <person name="Mock T."/>
            <person name="Valentin K."/>
            <person name="Verret F."/>
            <person name="Berges J.A."/>
            <person name="Brownlee C."/>
            <person name="Cadoret J.P."/>
            <person name="Chiovitti A."/>
            <person name="Choi C.J."/>
            <person name="Coesel S."/>
            <person name="De Martino A."/>
            <person name="Detter J.C."/>
            <person name="Durkin C."/>
            <person name="Falciatore A."/>
            <person name="Fournet J."/>
            <person name="Haruta M."/>
            <person name="Huysman M.J."/>
            <person name="Jenkins B.D."/>
            <person name="Jiroutova K."/>
            <person name="Jorgensen R.E."/>
            <person name="Joubert Y."/>
            <person name="Kaplan A."/>
            <person name="Kroger N."/>
            <person name="Kroth P.G."/>
            <person name="La Roche J."/>
            <person name="Lindquist E."/>
            <person name="Lommer M."/>
            <person name="Martin-Jezequel V."/>
            <person name="Lopez P.J."/>
            <person name="Lucas S."/>
            <person name="Mangogna M."/>
            <person name="McGinnis K."/>
            <person name="Medlin L.K."/>
            <person name="Montsant A."/>
            <person name="Oudot-Le Secq M.P."/>
            <person name="Napoli C."/>
            <person name="Obornik M."/>
            <person name="Parker M.S."/>
            <person name="Petit J.L."/>
            <person name="Porcel B.M."/>
            <person name="Poulsen N."/>
            <person name="Robison M."/>
            <person name="Rychlewski L."/>
            <person name="Rynearson T.A."/>
            <person name="Schmutz J."/>
            <person name="Shapiro H."/>
            <person name="Siaut M."/>
            <person name="Stanley M."/>
            <person name="Sussman M.R."/>
            <person name="Taylor A.R."/>
            <person name="Vardi A."/>
            <person name="von Dassow P."/>
            <person name="Vyverman W."/>
            <person name="Willis A."/>
            <person name="Wyrwicz L.S."/>
            <person name="Rokhsar D.S."/>
            <person name="Weissenbach J."/>
            <person name="Armbrust E.V."/>
            <person name="Green B.R."/>
            <person name="Van de Peer Y."/>
            <person name="Grigoriev I.V."/>
        </authorList>
    </citation>
    <scope>NUCLEOTIDE SEQUENCE [LARGE SCALE GENOMIC DNA]</scope>
    <source>
        <strain evidence="11 12">CCAP 1055/1</strain>
    </source>
</reference>
<dbReference type="PANTHER" id="PTHR43020:SF2">
    <property type="entry name" value="MITOCHONDRIAL TRNA METHYLTHIOTRANSFERASE CDK5RAP1"/>
    <property type="match status" value="1"/>
</dbReference>
<keyword evidence="3" id="KW-0004">4Fe-4S</keyword>